<gene>
    <name evidence="1" type="ORF">EVAR_50637_1</name>
</gene>
<proteinExistence type="predicted"/>
<evidence type="ECO:0000313" key="1">
    <source>
        <dbReference type="EMBL" id="GBP62808.1"/>
    </source>
</evidence>
<comment type="caution">
    <text evidence="1">The sequence shown here is derived from an EMBL/GenBank/DDBJ whole genome shotgun (WGS) entry which is preliminary data.</text>
</comment>
<reference evidence="1 2" key="1">
    <citation type="journal article" date="2019" name="Commun. Biol.">
        <title>The bagworm genome reveals a unique fibroin gene that provides high tensile strength.</title>
        <authorList>
            <person name="Kono N."/>
            <person name="Nakamura H."/>
            <person name="Ohtoshi R."/>
            <person name="Tomita M."/>
            <person name="Numata K."/>
            <person name="Arakawa K."/>
        </authorList>
    </citation>
    <scope>NUCLEOTIDE SEQUENCE [LARGE SCALE GENOMIC DNA]</scope>
</reference>
<keyword evidence="2" id="KW-1185">Reference proteome</keyword>
<dbReference type="EMBL" id="BGZK01000850">
    <property type="protein sequence ID" value="GBP62808.1"/>
    <property type="molecule type" value="Genomic_DNA"/>
</dbReference>
<sequence>MCYDFSLPCPAYDNISSGNFHQNRSRPGGRRRPAYAKLYNLRYNELSRKQLVKRAKIIISAGRKTTTRRRCGGARASRLRSTGRARVENSARARCYVTTEAGFAIAPNAGSEERGGEHDPVTNDLTARAARPGRAQAENETRVYKPNFSEWFSSIILFYQRTTALNPLR</sequence>
<evidence type="ECO:0000313" key="2">
    <source>
        <dbReference type="Proteomes" id="UP000299102"/>
    </source>
</evidence>
<dbReference type="Proteomes" id="UP000299102">
    <property type="component" value="Unassembled WGS sequence"/>
</dbReference>
<protein>
    <submittedName>
        <fullName evidence="1">Uncharacterized protein</fullName>
    </submittedName>
</protein>
<organism evidence="1 2">
    <name type="scientific">Eumeta variegata</name>
    <name type="common">Bagworm moth</name>
    <name type="synonym">Eumeta japonica</name>
    <dbReference type="NCBI Taxonomy" id="151549"/>
    <lineage>
        <taxon>Eukaryota</taxon>
        <taxon>Metazoa</taxon>
        <taxon>Ecdysozoa</taxon>
        <taxon>Arthropoda</taxon>
        <taxon>Hexapoda</taxon>
        <taxon>Insecta</taxon>
        <taxon>Pterygota</taxon>
        <taxon>Neoptera</taxon>
        <taxon>Endopterygota</taxon>
        <taxon>Lepidoptera</taxon>
        <taxon>Glossata</taxon>
        <taxon>Ditrysia</taxon>
        <taxon>Tineoidea</taxon>
        <taxon>Psychidae</taxon>
        <taxon>Oiketicinae</taxon>
        <taxon>Eumeta</taxon>
    </lineage>
</organism>
<dbReference type="AlphaFoldDB" id="A0A4C1XHD6"/>
<accession>A0A4C1XHD6</accession>
<name>A0A4C1XHD6_EUMVA</name>